<dbReference type="EMBL" id="VCKY01000077">
    <property type="protein sequence ID" value="TMR17667.1"/>
    <property type="molecule type" value="Genomic_DNA"/>
</dbReference>
<comment type="caution">
    <text evidence="2">The sequence shown here is derived from an EMBL/GenBank/DDBJ whole genome shotgun (WGS) entry which is preliminary data.</text>
</comment>
<dbReference type="InterPro" id="IPR001242">
    <property type="entry name" value="Condensation_dom"/>
</dbReference>
<feature type="domain" description="Condensation" evidence="1">
    <location>
        <begin position="18"/>
        <end position="340"/>
    </location>
</feature>
<dbReference type="Proteomes" id="UP000309128">
    <property type="component" value="Unassembled WGS sequence"/>
</dbReference>
<evidence type="ECO:0000313" key="3">
    <source>
        <dbReference type="Proteomes" id="UP000309128"/>
    </source>
</evidence>
<proteinExistence type="predicted"/>
<dbReference type="Gene3D" id="3.30.559.10">
    <property type="entry name" value="Chloramphenicol acetyltransferase-like domain"/>
    <property type="match status" value="1"/>
</dbReference>
<organism evidence="2 3">
    <name type="scientific">Nonomuraea turkmeniaca</name>
    <dbReference type="NCBI Taxonomy" id="103838"/>
    <lineage>
        <taxon>Bacteria</taxon>
        <taxon>Bacillati</taxon>
        <taxon>Actinomycetota</taxon>
        <taxon>Actinomycetes</taxon>
        <taxon>Streptosporangiales</taxon>
        <taxon>Streptosporangiaceae</taxon>
        <taxon>Nonomuraea</taxon>
    </lineage>
</organism>
<dbReference type="GO" id="GO:0044550">
    <property type="term" value="P:secondary metabolite biosynthetic process"/>
    <property type="evidence" value="ECO:0007669"/>
    <property type="project" value="TreeGrafter"/>
</dbReference>
<evidence type="ECO:0000259" key="1">
    <source>
        <dbReference type="Pfam" id="PF00668"/>
    </source>
</evidence>
<dbReference type="OrthoDB" id="5194982at2"/>
<dbReference type="GO" id="GO:0031177">
    <property type="term" value="F:phosphopantetheine binding"/>
    <property type="evidence" value="ECO:0007669"/>
    <property type="project" value="TreeGrafter"/>
</dbReference>
<dbReference type="SUPFAM" id="SSF52777">
    <property type="entry name" value="CoA-dependent acyltransferases"/>
    <property type="match status" value="2"/>
</dbReference>
<protein>
    <recommendedName>
        <fullName evidence="1">Condensation domain-containing protein</fullName>
    </recommendedName>
</protein>
<name>A0A5S4FF17_9ACTN</name>
<gene>
    <name evidence="2" type="ORF">ETD86_23025</name>
</gene>
<dbReference type="PANTHER" id="PTHR45527:SF1">
    <property type="entry name" value="FATTY ACID SYNTHASE"/>
    <property type="match status" value="1"/>
</dbReference>
<keyword evidence="3" id="KW-1185">Reference proteome</keyword>
<evidence type="ECO:0000313" key="2">
    <source>
        <dbReference type="EMBL" id="TMR17667.1"/>
    </source>
</evidence>
<dbReference type="Pfam" id="PF00668">
    <property type="entry name" value="Condensation"/>
    <property type="match status" value="1"/>
</dbReference>
<accession>A0A5S4FF17</accession>
<reference evidence="2 3" key="1">
    <citation type="submission" date="2019-05" db="EMBL/GenBank/DDBJ databases">
        <title>Draft genome sequence of Nonomuraea turkmeniaca DSM 43926.</title>
        <authorList>
            <person name="Saricaoglu S."/>
            <person name="Isik K."/>
        </authorList>
    </citation>
    <scope>NUCLEOTIDE SEQUENCE [LARGE SCALE GENOMIC DNA]</scope>
    <source>
        <strain evidence="2 3">DSM 43926</strain>
    </source>
</reference>
<dbReference type="GO" id="GO:0005737">
    <property type="term" value="C:cytoplasm"/>
    <property type="evidence" value="ECO:0007669"/>
    <property type="project" value="TreeGrafter"/>
</dbReference>
<dbReference type="GO" id="GO:0003824">
    <property type="term" value="F:catalytic activity"/>
    <property type="evidence" value="ECO:0007669"/>
    <property type="project" value="InterPro"/>
</dbReference>
<dbReference type="GO" id="GO:0008610">
    <property type="term" value="P:lipid biosynthetic process"/>
    <property type="evidence" value="ECO:0007669"/>
    <property type="project" value="UniProtKB-ARBA"/>
</dbReference>
<dbReference type="PANTHER" id="PTHR45527">
    <property type="entry name" value="NONRIBOSOMAL PEPTIDE SYNTHETASE"/>
    <property type="match status" value="1"/>
</dbReference>
<dbReference type="GO" id="GO:0043041">
    <property type="term" value="P:amino acid activation for nonribosomal peptide biosynthetic process"/>
    <property type="evidence" value="ECO:0007669"/>
    <property type="project" value="TreeGrafter"/>
</dbReference>
<dbReference type="Gene3D" id="3.30.559.30">
    <property type="entry name" value="Nonribosomal peptide synthetase, condensation domain"/>
    <property type="match status" value="1"/>
</dbReference>
<dbReference type="InterPro" id="IPR023213">
    <property type="entry name" value="CAT-like_dom_sf"/>
</dbReference>
<dbReference type="AlphaFoldDB" id="A0A5S4FF17"/>
<sequence length="439" mass="46593">MTGPVTVEFAGARSGQGPLTWGQRAIWRLTEWLPPGDPYFNMPWALPVHGKPDLPTVLAALARLLGRHESLRTNWIAGSDVIGHQGAEQCGMVQRVAGHGWLTVGLVDAAGARPRALAGEIAAELAGKGFDYADELPVRCAVVMDGGRPRAVAFAFTHMAVDGRALDVIAGEWPRLLSGEPLPPAVPQPLDLAAEEGSPEGAARGERALRYWRAALDRMPRPLFAAPQGAPEESRFVKLGMESAALGAAVTRLAAGWGVSTGSVLLGAYAVLLSRLTGRGTVAMQLVVGNRHDPRLAPMVAALVQDGIFVLDVARGSSLAEVVRAAHQGVLASYRHARYDPAAQRALIEETGPPPTAYFNDVRVAGGWPNLPSQPPASLGRIFPVGAWPEVDADVFLSVGPATHTCRLDLLADTALLPREAIEAMLREVETLLVNEENT</sequence>